<name>A0A7E4UZG3_PANRE</name>
<keyword evidence="1" id="KW-0175">Coiled coil</keyword>
<evidence type="ECO:0000256" key="1">
    <source>
        <dbReference type="SAM" id="Coils"/>
    </source>
</evidence>
<sequence length="520" mass="57928">MLLVVPNSVSIHEAIPLLVSSIMSILEQEKAKLLIELEAVAASHAVWEQAFQKATLEQERMKKEEQQLIQRRDMLRMLVDAASDQAYRAEEDYRKLRAEGPLIAAAKVEETERLQSLRQLVHETHVEHLASYQEMTQKFNDAPWVQALKKKEELLARTKQQVKEKEAEAAELAVELTRLRELVDDEIENPTCAFVAEVAALEQRLVLLRVQKDEEQRMAVETQIFNSPNRRRSDATTPQKRTHLAEPPIMHGTPNALVRRIPPRPNIVASANRTPGSAKKSVVDPLEIIQPTPSPPPKRRSQLTQRSDTSLLLEREQEQAQNDSQQLSPEEETVDESYAEHHNNSARNSDEIMEVDDGTSPPDSGEIQEGTGSQESLTNGDIVADSDPDAHSFHFNLSGNTTNSAAVRSTSPVFAVPELPERFQIQNSNNKKKNQNQQNRNSTVESELNASAGDGNSDFFNILENATAGGDEDEGAAAFSFLNSQSSNTQHSNDGGFNFNFDDDDNNDDNNDGGSGGFFF</sequence>
<feature type="region of interest" description="Disordered" evidence="2">
    <location>
        <begin position="424"/>
        <end position="452"/>
    </location>
</feature>
<accession>A0A7E4UZG3</accession>
<evidence type="ECO:0000313" key="3">
    <source>
        <dbReference type="Proteomes" id="UP000492821"/>
    </source>
</evidence>
<keyword evidence="3" id="KW-1185">Reference proteome</keyword>
<feature type="compositionally biased region" description="Low complexity" evidence="2">
    <location>
        <begin position="424"/>
        <end position="441"/>
    </location>
</feature>
<feature type="region of interest" description="Disordered" evidence="2">
    <location>
        <begin position="481"/>
        <end position="520"/>
    </location>
</feature>
<feature type="compositionally biased region" description="Acidic residues" evidence="2">
    <location>
        <begin position="501"/>
        <end position="511"/>
    </location>
</feature>
<protein>
    <submittedName>
        <fullName evidence="4">Rab5-bind domain-containing protein</fullName>
    </submittedName>
</protein>
<feature type="compositionally biased region" description="Polar residues" evidence="2">
    <location>
        <begin position="370"/>
        <end position="379"/>
    </location>
</feature>
<reference evidence="3" key="1">
    <citation type="journal article" date="2013" name="Genetics">
        <title>The draft genome and transcriptome of Panagrellus redivivus are shaped by the harsh demands of a free-living lifestyle.</title>
        <authorList>
            <person name="Srinivasan J."/>
            <person name="Dillman A.R."/>
            <person name="Macchietto M.G."/>
            <person name="Heikkinen L."/>
            <person name="Lakso M."/>
            <person name="Fracchia K.M."/>
            <person name="Antoshechkin I."/>
            <person name="Mortazavi A."/>
            <person name="Wong G."/>
            <person name="Sternberg P.W."/>
        </authorList>
    </citation>
    <scope>NUCLEOTIDE SEQUENCE [LARGE SCALE GENOMIC DNA]</scope>
    <source>
        <strain evidence="3">MT8872</strain>
    </source>
</reference>
<feature type="coiled-coil region" evidence="1">
    <location>
        <begin position="145"/>
        <end position="218"/>
    </location>
</feature>
<evidence type="ECO:0000256" key="2">
    <source>
        <dbReference type="SAM" id="MobiDB-lite"/>
    </source>
</evidence>
<feature type="compositionally biased region" description="Polar residues" evidence="2">
    <location>
        <begin position="481"/>
        <end position="491"/>
    </location>
</feature>
<dbReference type="WBParaSite" id="Pan_g14724.t1">
    <property type="protein sequence ID" value="Pan_g14724.t1"/>
    <property type="gene ID" value="Pan_g14724"/>
</dbReference>
<feature type="region of interest" description="Disordered" evidence="2">
    <location>
        <begin position="221"/>
        <end position="387"/>
    </location>
</feature>
<reference evidence="4" key="2">
    <citation type="submission" date="2020-10" db="UniProtKB">
        <authorList>
            <consortium name="WormBaseParasite"/>
        </authorList>
    </citation>
    <scope>IDENTIFICATION</scope>
</reference>
<dbReference type="Proteomes" id="UP000492821">
    <property type="component" value="Unassembled WGS sequence"/>
</dbReference>
<evidence type="ECO:0000313" key="4">
    <source>
        <dbReference type="WBParaSite" id="Pan_g14724.t1"/>
    </source>
</evidence>
<feature type="compositionally biased region" description="Polar residues" evidence="2">
    <location>
        <begin position="319"/>
        <end position="328"/>
    </location>
</feature>
<proteinExistence type="predicted"/>
<dbReference type="AlphaFoldDB" id="A0A7E4UZG3"/>
<organism evidence="3 4">
    <name type="scientific">Panagrellus redivivus</name>
    <name type="common">Microworm</name>
    <dbReference type="NCBI Taxonomy" id="6233"/>
    <lineage>
        <taxon>Eukaryota</taxon>
        <taxon>Metazoa</taxon>
        <taxon>Ecdysozoa</taxon>
        <taxon>Nematoda</taxon>
        <taxon>Chromadorea</taxon>
        <taxon>Rhabditida</taxon>
        <taxon>Tylenchina</taxon>
        <taxon>Panagrolaimomorpha</taxon>
        <taxon>Panagrolaimoidea</taxon>
        <taxon>Panagrolaimidae</taxon>
        <taxon>Panagrellus</taxon>
    </lineage>
</organism>